<keyword evidence="1" id="KW-0812">Transmembrane</keyword>
<feature type="transmembrane region" description="Helical" evidence="1">
    <location>
        <begin position="162"/>
        <end position="184"/>
    </location>
</feature>
<evidence type="ECO:0000256" key="1">
    <source>
        <dbReference type="SAM" id="Phobius"/>
    </source>
</evidence>
<organism evidence="3 4">
    <name type="scientific">Dioszegia hungarica</name>
    <dbReference type="NCBI Taxonomy" id="4972"/>
    <lineage>
        <taxon>Eukaryota</taxon>
        <taxon>Fungi</taxon>
        <taxon>Dikarya</taxon>
        <taxon>Basidiomycota</taxon>
        <taxon>Agaricomycotina</taxon>
        <taxon>Tremellomycetes</taxon>
        <taxon>Tremellales</taxon>
        <taxon>Bulleribasidiaceae</taxon>
        <taxon>Dioszegia</taxon>
    </lineage>
</organism>
<sequence>MSFISLILPFVISLVLIVPSTLPQGAFIYRNDGEVISIGGTGYSTNGTAPPHAQLLLFDLPDSWPKQLHSLPPPLLVQFVLGLALLLYSIILTAITLVERRRAKRDPFRKDFNSFTGLTSWITLIAVLLTCGILAADLGVFLSTREALEDTGVLELGPAGYTILYAGGDLTLMWLIVWGVVVVLRGWRVKRAERMSLAEEEPEFMPDKVEYEGDRVKLSVHVP</sequence>
<keyword evidence="4" id="KW-1185">Reference proteome</keyword>
<feature type="transmembrane region" description="Helical" evidence="1">
    <location>
        <begin position="75"/>
        <end position="98"/>
    </location>
</feature>
<dbReference type="RefSeq" id="XP_052943232.1">
    <property type="nucleotide sequence ID" value="XM_053087527.1"/>
</dbReference>
<evidence type="ECO:0000256" key="2">
    <source>
        <dbReference type="SAM" id="SignalP"/>
    </source>
</evidence>
<reference evidence="3" key="1">
    <citation type="journal article" date="2022" name="G3 (Bethesda)">
        <title>High quality genome of the basidiomycete yeast Dioszegia hungarica PDD-24b-2 isolated from cloud water.</title>
        <authorList>
            <person name="Jarrige D."/>
            <person name="Haridas S."/>
            <person name="Bleykasten-Grosshans C."/>
            <person name="Joly M."/>
            <person name="Nadalig T."/>
            <person name="Sancelme M."/>
            <person name="Vuilleumier S."/>
            <person name="Grigoriev I.V."/>
            <person name="Amato P."/>
            <person name="Bringel F."/>
        </authorList>
    </citation>
    <scope>NUCLEOTIDE SEQUENCE</scope>
    <source>
        <strain evidence="3">PDD-24b-2</strain>
    </source>
</reference>
<proteinExistence type="predicted"/>
<evidence type="ECO:0000313" key="4">
    <source>
        <dbReference type="Proteomes" id="UP001164286"/>
    </source>
</evidence>
<gene>
    <name evidence="3" type="ORF">MKK02DRAFT_28293</name>
</gene>
<name>A0AA38H4C3_9TREE</name>
<accession>A0AA38H4C3</accession>
<evidence type="ECO:0000313" key="3">
    <source>
        <dbReference type="EMBL" id="KAI9633455.1"/>
    </source>
</evidence>
<feature type="transmembrane region" description="Helical" evidence="1">
    <location>
        <begin position="118"/>
        <end position="142"/>
    </location>
</feature>
<keyword evidence="1" id="KW-0472">Membrane</keyword>
<dbReference type="EMBL" id="JAKWFO010000008">
    <property type="protein sequence ID" value="KAI9633455.1"/>
    <property type="molecule type" value="Genomic_DNA"/>
</dbReference>
<protein>
    <submittedName>
        <fullName evidence="3">Uncharacterized protein</fullName>
    </submittedName>
</protein>
<feature type="signal peptide" evidence="2">
    <location>
        <begin position="1"/>
        <end position="17"/>
    </location>
</feature>
<keyword evidence="1" id="KW-1133">Transmembrane helix</keyword>
<comment type="caution">
    <text evidence="3">The sequence shown here is derived from an EMBL/GenBank/DDBJ whole genome shotgun (WGS) entry which is preliminary data.</text>
</comment>
<dbReference type="AlphaFoldDB" id="A0AA38H4C3"/>
<dbReference type="GeneID" id="77726732"/>
<feature type="chain" id="PRO_5041395195" evidence="2">
    <location>
        <begin position="18"/>
        <end position="223"/>
    </location>
</feature>
<dbReference type="Proteomes" id="UP001164286">
    <property type="component" value="Unassembled WGS sequence"/>
</dbReference>
<keyword evidence="2" id="KW-0732">Signal</keyword>